<dbReference type="InterPro" id="IPR052192">
    <property type="entry name" value="Insect_Ionotropic_Sensory_Rcpt"/>
</dbReference>
<dbReference type="PANTHER" id="PTHR42643:SF30">
    <property type="entry name" value="IONOTROPIC RECEPTOR 40A-RELATED"/>
    <property type="match status" value="1"/>
</dbReference>
<evidence type="ECO:0000256" key="4">
    <source>
        <dbReference type="ARBA" id="ARBA00022989"/>
    </source>
</evidence>
<feature type="transmembrane region" description="Helical" evidence="9">
    <location>
        <begin position="635"/>
        <end position="653"/>
    </location>
</feature>
<dbReference type="Gene3D" id="1.10.287.70">
    <property type="match status" value="1"/>
</dbReference>
<evidence type="ECO:0000256" key="10">
    <source>
        <dbReference type="SAM" id="SignalP"/>
    </source>
</evidence>
<feature type="transmembrane region" description="Helical" evidence="9">
    <location>
        <begin position="874"/>
        <end position="899"/>
    </location>
</feature>
<protein>
    <submittedName>
        <fullName evidence="12">Uncharacterized protein LOC105224298</fullName>
    </submittedName>
</protein>
<dbReference type="OrthoDB" id="6614738at2759"/>
<keyword evidence="5 9" id="KW-0472">Membrane</keyword>
<evidence type="ECO:0000313" key="12">
    <source>
        <dbReference type="RefSeq" id="XP_011200648.2"/>
    </source>
</evidence>
<evidence type="ECO:0000256" key="3">
    <source>
        <dbReference type="ARBA" id="ARBA00022692"/>
    </source>
</evidence>
<dbReference type="AlphaFoldDB" id="A0A6I9VCD3"/>
<dbReference type="KEGG" id="bdr:105224298"/>
<dbReference type="GO" id="GO:0005886">
    <property type="term" value="C:plasma membrane"/>
    <property type="evidence" value="ECO:0007669"/>
    <property type="project" value="UniProtKB-SubCell"/>
</dbReference>
<accession>A0A6I9VCD3</accession>
<dbReference type="RefSeq" id="XP_011200648.2">
    <property type="nucleotide sequence ID" value="XM_011202346.3"/>
</dbReference>
<feature type="region of interest" description="Disordered" evidence="8">
    <location>
        <begin position="223"/>
        <end position="320"/>
    </location>
</feature>
<name>A0A6I9VCD3_BACDO</name>
<feature type="chain" id="PRO_5046097048" evidence="10">
    <location>
        <begin position="23"/>
        <end position="927"/>
    </location>
</feature>
<keyword evidence="10" id="KW-0732">Signal</keyword>
<evidence type="ECO:0000256" key="5">
    <source>
        <dbReference type="ARBA" id="ARBA00023136"/>
    </source>
</evidence>
<feature type="compositionally biased region" description="Basic and acidic residues" evidence="8">
    <location>
        <begin position="255"/>
        <end position="298"/>
    </location>
</feature>
<keyword evidence="4 9" id="KW-1133">Transmembrane helix</keyword>
<proteinExistence type="predicted"/>
<dbReference type="SUPFAM" id="SSF53850">
    <property type="entry name" value="Periplasmic binding protein-like II"/>
    <property type="match status" value="1"/>
</dbReference>
<sequence>MLLKQVFCLIPLLVSFPHSTPGFGMRLMEISDSDHSQVVCALALLQKYFQYGEPLSGSVISMSFTSASLHIQQDLLNAMHTQVVIPWTVVVRNPRQAPNYPRSTMILHEKPQCYFIIIENLEDGDLEDVFEDWKTNINWNPLAQFVVYLASVEETDDEMNELMIEILLSFMNKKIYNVNVIGRNEENGFYYGKTVFPYHPDNNCGNRVIAIETLDMCDYQDPNKPKDKYNFDEEGDGDEVDYDGADDDGGLEYDDINKNNKDGEFDNEHGAKDGEGNHNDNRDADRAEDVVRDKDEGKNTYGNGNSDREGDENPDQDADHRVADGAKMDEYNDGENGVDQDGNEILEEENDSKRSVEGYIKLNRHLKVITESNKRGELNWNFRDFRHERKSNFKTTIETRTKKTFYTREKPQKRSPAKHLKLTDYSQEDRNDSQMQKIYLQELYRASFLDKFPKDLSGCPVVAAFRPWEPYIFKETSEYENRADSNPRADKNNEVLDTNEAAYNLENEENIVNNSYVDDDDDAEAESSYDDVDAADVSDEPAFKLNGIEYQLVQTIGERLHITIDFQLENSNLYHLFQQLIDGDIELILGGIDEDPSISQFVSSSIPYHQDDLTWCVARAKRKYDLFNFLQSFHISTWLFTFVFIMISSLNIYIAQKLLKIRPTYFGDFFATVVRMFGIILSQSTQLTRLPASLHITFGSTFFLAIMFVNVYQSFLVSTLTTPKSSYQISHLEEIYRNRMTVTGSVENVRHLNKDGKIFKYIREKFQMCYNIEECLNRAATDESFAVAVSRQHSFYNPHIKRDQLYCFDRNENIYVYLVTMLLPKKFHLLPKINPVIQHIIESGHMQKWARELDLKRRIREEIQRAQKVLVKSLTINQIVGSFALHGMLSAVALVIFILEYWTHWMVVKRRTRLRLLKFLHRKFSSR</sequence>
<dbReference type="PANTHER" id="PTHR42643">
    <property type="entry name" value="IONOTROPIC RECEPTOR 20A-RELATED"/>
    <property type="match status" value="1"/>
</dbReference>
<evidence type="ECO:0000256" key="9">
    <source>
        <dbReference type="SAM" id="Phobius"/>
    </source>
</evidence>
<dbReference type="InParanoid" id="A0A6I9VCD3"/>
<dbReference type="FunCoup" id="A0A6I9VCD3">
    <property type="interactions" value="57"/>
</dbReference>
<keyword evidence="11" id="KW-1185">Reference proteome</keyword>
<evidence type="ECO:0000256" key="8">
    <source>
        <dbReference type="SAM" id="MobiDB-lite"/>
    </source>
</evidence>
<evidence type="ECO:0000256" key="7">
    <source>
        <dbReference type="ARBA" id="ARBA00023180"/>
    </source>
</evidence>
<gene>
    <name evidence="12" type="primary">LOC105224298</name>
</gene>
<keyword evidence="7" id="KW-0325">Glycoprotein</keyword>
<evidence type="ECO:0000313" key="11">
    <source>
        <dbReference type="Proteomes" id="UP001652620"/>
    </source>
</evidence>
<comment type="subcellular location">
    <subcellularLocation>
        <location evidence="1">Cell membrane</location>
        <topology evidence="1">Multi-pass membrane protein</topology>
    </subcellularLocation>
</comment>
<keyword evidence="2" id="KW-1003">Cell membrane</keyword>
<feature type="transmembrane region" description="Helical" evidence="9">
    <location>
        <begin position="694"/>
        <end position="712"/>
    </location>
</feature>
<dbReference type="Proteomes" id="UP001652620">
    <property type="component" value="Chromosome 5"/>
</dbReference>
<feature type="compositionally biased region" description="Acidic residues" evidence="8">
    <location>
        <begin position="232"/>
        <end position="254"/>
    </location>
</feature>
<dbReference type="GeneID" id="105224298"/>
<keyword evidence="3 9" id="KW-0812">Transmembrane</keyword>
<evidence type="ECO:0000256" key="6">
    <source>
        <dbReference type="ARBA" id="ARBA00023170"/>
    </source>
</evidence>
<evidence type="ECO:0000256" key="2">
    <source>
        <dbReference type="ARBA" id="ARBA00022475"/>
    </source>
</evidence>
<reference evidence="12" key="1">
    <citation type="submission" date="2025-08" db="UniProtKB">
        <authorList>
            <consortium name="RefSeq"/>
        </authorList>
    </citation>
    <scope>IDENTIFICATION</scope>
    <source>
        <tissue evidence="12">Adult</tissue>
    </source>
</reference>
<keyword evidence="6" id="KW-0675">Receptor</keyword>
<organism evidence="11 12">
    <name type="scientific">Bactrocera dorsalis</name>
    <name type="common">Oriental fruit fly</name>
    <name type="synonym">Dacus dorsalis</name>
    <dbReference type="NCBI Taxonomy" id="27457"/>
    <lineage>
        <taxon>Eukaryota</taxon>
        <taxon>Metazoa</taxon>
        <taxon>Ecdysozoa</taxon>
        <taxon>Arthropoda</taxon>
        <taxon>Hexapoda</taxon>
        <taxon>Insecta</taxon>
        <taxon>Pterygota</taxon>
        <taxon>Neoptera</taxon>
        <taxon>Endopterygota</taxon>
        <taxon>Diptera</taxon>
        <taxon>Brachycera</taxon>
        <taxon>Muscomorpha</taxon>
        <taxon>Tephritoidea</taxon>
        <taxon>Tephritidae</taxon>
        <taxon>Bactrocera</taxon>
        <taxon>Bactrocera</taxon>
    </lineage>
</organism>
<feature type="signal peptide" evidence="10">
    <location>
        <begin position="1"/>
        <end position="22"/>
    </location>
</feature>
<evidence type="ECO:0000256" key="1">
    <source>
        <dbReference type="ARBA" id="ARBA00004651"/>
    </source>
</evidence>